<evidence type="ECO:0000313" key="3">
    <source>
        <dbReference type="Proteomes" id="UP000693738"/>
    </source>
</evidence>
<comment type="caution">
    <text evidence="2">The sequence shown here is derived from an EMBL/GenBank/DDBJ whole genome shotgun (WGS) entry which is preliminary data.</text>
</comment>
<reference evidence="2" key="1">
    <citation type="submission" date="2021-05" db="EMBL/GenBank/DDBJ databases">
        <authorList>
            <person name="Khan N."/>
        </authorList>
    </citation>
    <scope>NUCLEOTIDE SEQUENCE</scope>
</reference>
<feature type="region of interest" description="Disordered" evidence="1">
    <location>
        <begin position="169"/>
        <end position="208"/>
    </location>
</feature>
<dbReference type="EMBL" id="CAJSTJ010000129">
    <property type="protein sequence ID" value="CAG7559597.1"/>
    <property type="molecule type" value="Genomic_DNA"/>
</dbReference>
<dbReference type="AlphaFoldDB" id="A0A8J2ND79"/>
<sequence length="452" mass="51282">MSAPKNEQDEAVDWDYDKMKNGVNVKFPPLDSGDVPEGYVAQELLKKLWKIWNKHSRHWDVQHKIEIINYIWDPSVAEDYPLGVTNHPLYSERSEFSAYVILKCLYPKDPDLDTHRFIRWGKYPAVDGDEHQPTDWDRNPVAYRYTSESPTAQGYQCSGADVETVNEGVRGSAQDEPNESLKTKNKVNDQRTLGGAQLSPDHGQWNNNMDTDWGFSQQAVMPVDPADKPWWPSSYSPRPDVSHWVPDGENEDRERLVYYSAYAASDSENVESEETAHQETSAENHGVYDECTNSEFSKLSVPSACPSNNVFATTAYKFSSETDASEVCVFTPASSHVEQAPALSDQQIQEMNGFITKTADDAVAHLSLDMNHLKIVHLSLEMSHMKKSLDGKIQQMREDFKLKFSKAMKVHRSLKDEMENLPPSLPESASTRQQLRELRARVADMEESIATL</sequence>
<dbReference type="Proteomes" id="UP000693738">
    <property type="component" value="Unassembled WGS sequence"/>
</dbReference>
<accession>A0A8J2ND79</accession>
<evidence type="ECO:0000313" key="2">
    <source>
        <dbReference type="EMBL" id="CAG7559597.1"/>
    </source>
</evidence>
<proteinExistence type="predicted"/>
<evidence type="ECO:0000256" key="1">
    <source>
        <dbReference type="SAM" id="MobiDB-lite"/>
    </source>
</evidence>
<gene>
    <name evidence="2" type="ORF">FEQUK3_LOCUS5331</name>
</gene>
<protein>
    <submittedName>
        <fullName evidence="2">Uncharacterized protein</fullName>
    </submittedName>
</protein>
<feature type="compositionally biased region" description="Basic and acidic residues" evidence="1">
    <location>
        <begin position="179"/>
        <end position="189"/>
    </location>
</feature>
<organism evidence="2 3">
    <name type="scientific">Fusarium equiseti</name>
    <name type="common">Fusarium scirpi</name>
    <dbReference type="NCBI Taxonomy" id="61235"/>
    <lineage>
        <taxon>Eukaryota</taxon>
        <taxon>Fungi</taxon>
        <taxon>Dikarya</taxon>
        <taxon>Ascomycota</taxon>
        <taxon>Pezizomycotina</taxon>
        <taxon>Sordariomycetes</taxon>
        <taxon>Hypocreomycetidae</taxon>
        <taxon>Hypocreales</taxon>
        <taxon>Nectriaceae</taxon>
        <taxon>Fusarium</taxon>
        <taxon>Fusarium incarnatum-equiseti species complex</taxon>
    </lineage>
</organism>
<name>A0A8J2ND79_FUSEQ</name>